<dbReference type="GO" id="GO:0006508">
    <property type="term" value="P:proteolysis"/>
    <property type="evidence" value="ECO:0007669"/>
    <property type="project" value="InterPro"/>
</dbReference>
<dbReference type="PANTHER" id="PTHR22946:SF9">
    <property type="entry name" value="POLYKETIDE TRANSFERASE AF380"/>
    <property type="match status" value="1"/>
</dbReference>
<dbReference type="EMBL" id="FOMT01000002">
    <property type="protein sequence ID" value="SFE05984.1"/>
    <property type="molecule type" value="Genomic_DNA"/>
</dbReference>
<dbReference type="SUPFAM" id="SSF53474">
    <property type="entry name" value="alpha/beta-Hydrolases"/>
    <property type="match status" value="1"/>
</dbReference>
<gene>
    <name evidence="3" type="ORF">SAMN05216378_2160</name>
</gene>
<protein>
    <recommendedName>
        <fullName evidence="2">Peptidase S9 prolyl oligopeptidase catalytic domain-containing protein</fullName>
    </recommendedName>
</protein>
<dbReference type="InterPro" id="IPR001375">
    <property type="entry name" value="Peptidase_S9_cat"/>
</dbReference>
<dbReference type="InterPro" id="IPR050261">
    <property type="entry name" value="FrsA_esterase"/>
</dbReference>
<evidence type="ECO:0000313" key="4">
    <source>
        <dbReference type="Proteomes" id="UP000198855"/>
    </source>
</evidence>
<organism evidence="3 4">
    <name type="scientific">Paenibacillus catalpae</name>
    <dbReference type="NCBI Taxonomy" id="1045775"/>
    <lineage>
        <taxon>Bacteria</taxon>
        <taxon>Bacillati</taxon>
        <taxon>Bacillota</taxon>
        <taxon>Bacilli</taxon>
        <taxon>Bacillales</taxon>
        <taxon>Paenibacillaceae</taxon>
        <taxon>Paenibacillus</taxon>
    </lineage>
</organism>
<dbReference type="AlphaFoldDB" id="A0A1I1XF00"/>
<dbReference type="GO" id="GO:0052689">
    <property type="term" value="F:carboxylic ester hydrolase activity"/>
    <property type="evidence" value="ECO:0007669"/>
    <property type="project" value="UniProtKB-ARBA"/>
</dbReference>
<name>A0A1I1XF00_9BACL</name>
<keyword evidence="1" id="KW-0378">Hydrolase</keyword>
<accession>A0A1I1XF00</accession>
<keyword evidence="4" id="KW-1185">Reference proteome</keyword>
<proteinExistence type="predicted"/>
<dbReference type="PANTHER" id="PTHR22946">
    <property type="entry name" value="DIENELACTONE HYDROLASE DOMAIN-CONTAINING PROTEIN-RELATED"/>
    <property type="match status" value="1"/>
</dbReference>
<dbReference type="GO" id="GO:0008236">
    <property type="term" value="F:serine-type peptidase activity"/>
    <property type="evidence" value="ECO:0007669"/>
    <property type="project" value="InterPro"/>
</dbReference>
<dbReference type="InterPro" id="IPR029058">
    <property type="entry name" value="AB_hydrolase_fold"/>
</dbReference>
<evidence type="ECO:0000259" key="2">
    <source>
        <dbReference type="Pfam" id="PF00326"/>
    </source>
</evidence>
<dbReference type="Pfam" id="PF00326">
    <property type="entry name" value="Peptidase_S9"/>
    <property type="match status" value="1"/>
</dbReference>
<dbReference type="OrthoDB" id="31158at2"/>
<feature type="domain" description="Peptidase S9 prolyl oligopeptidase catalytic" evidence="2">
    <location>
        <begin position="88"/>
        <end position="235"/>
    </location>
</feature>
<reference evidence="4" key="1">
    <citation type="submission" date="2016-10" db="EMBL/GenBank/DDBJ databases">
        <authorList>
            <person name="Varghese N."/>
            <person name="Submissions S."/>
        </authorList>
    </citation>
    <scope>NUCLEOTIDE SEQUENCE [LARGE SCALE GENOMIC DNA]</scope>
    <source>
        <strain evidence="4">CGMCC 1.10784</strain>
    </source>
</reference>
<evidence type="ECO:0000256" key="1">
    <source>
        <dbReference type="ARBA" id="ARBA00022801"/>
    </source>
</evidence>
<dbReference type="RefSeq" id="WP_091184494.1">
    <property type="nucleotide sequence ID" value="NZ_FOMT01000002.1"/>
</dbReference>
<dbReference type="Proteomes" id="UP000198855">
    <property type="component" value="Unassembled WGS sequence"/>
</dbReference>
<dbReference type="Gene3D" id="3.40.50.1820">
    <property type="entry name" value="alpha/beta hydrolase"/>
    <property type="match status" value="1"/>
</dbReference>
<sequence length="243" mass="27050">MNPNQISIADVPCLLVEPAGQPIGTVLLYHGWGSSMESYQFFASLIAGWGYKVVVPELLHHGQRGKLDYANPEVLEKQFLEIVLQGVKEARSIIDELSASSGCIGIIGHSAGGFIAAGTFAKHASLQAGVVINGSCAWLRFEEKYLEYMGKTPLTPEERTALKAHDPFTQLTFEDQRALLLLHGKEDTTVPIDSQRYFMTNMSHVSSEQLHMIEYSGVNHHVTLKMLEQSKLWLDRHIGHKHN</sequence>
<evidence type="ECO:0000313" key="3">
    <source>
        <dbReference type="EMBL" id="SFE05984.1"/>
    </source>
</evidence>
<dbReference type="STRING" id="1045775.SAMN05216378_2160"/>